<dbReference type="InterPro" id="IPR036397">
    <property type="entry name" value="RNaseH_sf"/>
</dbReference>
<evidence type="ECO:0000256" key="7">
    <source>
        <dbReference type="ARBA" id="ARBA00022771"/>
    </source>
</evidence>
<evidence type="ECO:0000259" key="15">
    <source>
        <dbReference type="Pfam" id="PF08996"/>
    </source>
</evidence>
<keyword evidence="5 12" id="KW-0235">DNA replication</keyword>
<dbReference type="SUPFAM" id="SSF53098">
    <property type="entry name" value="Ribonuclease H-like"/>
    <property type="match status" value="1"/>
</dbReference>
<dbReference type="InterPro" id="IPR038256">
    <property type="entry name" value="Pol_alpha_znc_sf"/>
</dbReference>
<dbReference type="FunFam" id="3.30.70.2820:FF:000001">
    <property type="entry name" value="DNA polymerase"/>
    <property type="match status" value="1"/>
</dbReference>
<dbReference type="FunFam" id="1.10.132.60:FF:000004">
    <property type="entry name" value="DNA polymerase"/>
    <property type="match status" value="1"/>
</dbReference>
<dbReference type="AlphaFoldDB" id="A0A1Y2DAD8"/>
<dbReference type="EMBL" id="MCOG01000074">
    <property type="protein sequence ID" value="ORY56232.1"/>
    <property type="molecule type" value="Genomic_DNA"/>
</dbReference>
<dbReference type="GO" id="GO:0003682">
    <property type="term" value="F:chromatin binding"/>
    <property type="evidence" value="ECO:0007669"/>
    <property type="project" value="TreeGrafter"/>
</dbReference>
<dbReference type="GO" id="GO:0006272">
    <property type="term" value="P:leading strand elongation"/>
    <property type="evidence" value="ECO:0007669"/>
    <property type="project" value="TreeGrafter"/>
</dbReference>
<evidence type="ECO:0000256" key="3">
    <source>
        <dbReference type="ARBA" id="ARBA00022679"/>
    </source>
</evidence>
<keyword evidence="10 12" id="KW-0238">DNA-binding</keyword>
<dbReference type="InterPro" id="IPR006133">
    <property type="entry name" value="DNA-dir_DNA_pol_B_exonuc"/>
</dbReference>
<dbReference type="InterPro" id="IPR045846">
    <property type="entry name" value="POLBc_alpha"/>
</dbReference>
<sequence length="1140" mass="132706">MGTSPSKKIKIKNEYEYESSEINSLKQQEWINIHQTVSKNTSNCYNSYYQKIEFEENNGEHFLFYWIDAMEKMGTVYLFGKVYDKRNKKFISCCVTVNNIMRNLFILPRKYLLNENGKETEQKVEIIDVLEEMENIRKKYQISSWRFKSVKRKYAFEEQDVPAETNYFKAVYSFKDRQLPSNISGKTFSRIFGTNTNALELLIIKRKLMGPCWIKVTNYNKSQRMISWCKTEIVVSSPKSINVCNKNDPEIIKEIPPFVIMSLNIKTVLNTKCNLNEIVIASAIIYPNVNIVDYITNPRQEHDQFTILRKLPDVPFPFGLKELLASSNKKVEIVQNEIALLNYLMAIIQKRDPDIIVGHNFIDFHLDILLHRMKSLGISNWSRIGRFRRTMWPNLQLGAGGMGESSIAEKSVTCGRLLCDTFYGAKEYLNSPNNGLTYLSKLLLNIKREEIEPEKTFKYFLTKNQLIHLIQHTEFDSFLSSAIMFKIQLLPLTNQLTGFAGNLWSKTLCGSLVDRNEFLLLHAFHGKKFICPDKYDYKKRQNNNWNKKKTTYSGGLVLEPKKGFYNKYILILDFNSLYPSIIQEYNICFTTVNCKDNNEDNEENNKLPEISNQFLEVGILPKLLKTLVQRRKQVKSIIKTCKDPKELISLDIRQKALKLTANSLYGYLGYNLSRFYAKPIAMLVTSKGREILQNTVDLAKKRSYDVIYGDTDSIMINTNTDDLNKVKNIGNEIKKAVNEKYKFLEIEIEGYYRKMLLLRKKNYAALIEKELNNKIEKIIEKKGAEVVRRDWCPLSINASDYILEQLFSDDSRENCKEKIYSYLRKLSENIRTNQYITEDYIINKTLSKNPEDYSDWNIQPHVLVALRLKAKGVGCHPGDTIQYVVCKDDQKKNLSERAYHPNEIKINNKLKIDYEWYLNEQILPLVLSLCEPIEEVNNNELSKSLGLNSSKYIYYQSNAFYNSNLEPTTFTFDINIPKEQKFKNVEKWNPICCHCNQKSEFVGIFREKDGNSQSSLKCPKCNKMMPYGSLAAQLHHAIKNHVKKFNNVSNCDNSHTHTKQLNVNIKGCINQSCNGNKTNEVYLGKSLFIQLEYYSYLFNVKKTGKSIEKEELAVFSALNNIVKRYIEKITREYVDQKSIT</sequence>
<keyword evidence="9 12" id="KW-0239">DNA-directed DNA polymerase</keyword>
<reference evidence="16 17" key="1">
    <citation type="submission" date="2016-08" db="EMBL/GenBank/DDBJ databases">
        <title>A Parts List for Fungal Cellulosomes Revealed by Comparative Genomics.</title>
        <authorList>
            <consortium name="DOE Joint Genome Institute"/>
            <person name="Haitjema C.H."/>
            <person name="Gilmore S.P."/>
            <person name="Henske J.K."/>
            <person name="Solomon K.V."/>
            <person name="De Groot R."/>
            <person name="Kuo A."/>
            <person name="Mondo S.J."/>
            <person name="Salamov A.A."/>
            <person name="Labutti K."/>
            <person name="Zhao Z."/>
            <person name="Chiniquy J."/>
            <person name="Barry K."/>
            <person name="Brewer H.M."/>
            <person name="Purvine S.O."/>
            <person name="Wright A.T."/>
            <person name="Boxma B."/>
            <person name="Van Alen T."/>
            <person name="Hackstein J.H."/>
            <person name="Baker S.E."/>
            <person name="Grigoriev I.V."/>
            <person name="O'Malley M.A."/>
        </authorList>
    </citation>
    <scope>NUCLEOTIDE SEQUENCE [LARGE SCALE GENOMIC DNA]</scope>
    <source>
        <strain evidence="16 17">G1</strain>
    </source>
</reference>
<dbReference type="PANTHER" id="PTHR45861">
    <property type="entry name" value="DNA POLYMERASE ALPHA CATALYTIC SUBUNIT"/>
    <property type="match status" value="1"/>
</dbReference>
<dbReference type="InterPro" id="IPR043502">
    <property type="entry name" value="DNA/RNA_pol_sf"/>
</dbReference>
<keyword evidence="7" id="KW-0863">Zinc-finger</keyword>
<dbReference type="CDD" id="cd05776">
    <property type="entry name" value="DNA_polB_alpha_exo"/>
    <property type="match status" value="1"/>
</dbReference>
<evidence type="ECO:0000256" key="5">
    <source>
        <dbReference type="ARBA" id="ARBA00022705"/>
    </source>
</evidence>
<evidence type="ECO:0000259" key="14">
    <source>
        <dbReference type="Pfam" id="PF03104"/>
    </source>
</evidence>
<dbReference type="InterPro" id="IPR023211">
    <property type="entry name" value="DNA_pol_palm_dom_sf"/>
</dbReference>
<keyword evidence="11" id="KW-0539">Nucleus</keyword>
<dbReference type="GO" id="GO:0008270">
    <property type="term" value="F:zinc ion binding"/>
    <property type="evidence" value="ECO:0007669"/>
    <property type="project" value="UniProtKB-KW"/>
</dbReference>
<dbReference type="GO" id="GO:0006273">
    <property type="term" value="P:lagging strand elongation"/>
    <property type="evidence" value="ECO:0007669"/>
    <property type="project" value="TreeGrafter"/>
</dbReference>
<comment type="similarity">
    <text evidence="2 12">Belongs to the DNA polymerase type-B family.</text>
</comment>
<dbReference type="CDD" id="cd05532">
    <property type="entry name" value="POLBc_alpha"/>
    <property type="match status" value="1"/>
</dbReference>
<dbReference type="Pfam" id="PF08996">
    <property type="entry name" value="zf-DNA_Pol"/>
    <property type="match status" value="1"/>
</dbReference>
<dbReference type="SMART" id="SM00486">
    <property type="entry name" value="POLBc"/>
    <property type="match status" value="1"/>
</dbReference>
<dbReference type="GO" id="GO:1902975">
    <property type="term" value="P:mitotic DNA replication initiation"/>
    <property type="evidence" value="ECO:0007669"/>
    <property type="project" value="InterPro"/>
</dbReference>
<feature type="domain" description="DNA-directed DNA polymerase family B multifunctional" evidence="13">
    <location>
        <begin position="503"/>
        <end position="933"/>
    </location>
</feature>
<dbReference type="InterPro" id="IPR015088">
    <property type="entry name" value="Znf_DNA-dir_DNA_pol_B_alpha"/>
</dbReference>
<dbReference type="InterPro" id="IPR006134">
    <property type="entry name" value="DNA-dir_DNA_pol_B_multi_dom"/>
</dbReference>
<dbReference type="PANTHER" id="PTHR45861:SF1">
    <property type="entry name" value="DNA POLYMERASE ALPHA CATALYTIC SUBUNIT"/>
    <property type="match status" value="1"/>
</dbReference>
<keyword evidence="3 12" id="KW-0808">Transferase</keyword>
<dbReference type="Gene3D" id="1.10.287.690">
    <property type="entry name" value="Helix hairpin bin"/>
    <property type="match status" value="1"/>
</dbReference>
<feature type="domain" description="DNA-directed DNA polymerase family B exonuclease" evidence="14">
    <location>
        <begin position="190"/>
        <end position="437"/>
    </location>
</feature>
<dbReference type="STRING" id="1754190.A0A1Y2DAD8"/>
<keyword evidence="4 12" id="KW-0548">Nucleotidyltransferase</keyword>
<dbReference type="GO" id="GO:0000166">
    <property type="term" value="F:nucleotide binding"/>
    <property type="evidence" value="ECO:0007669"/>
    <property type="project" value="InterPro"/>
</dbReference>
<dbReference type="NCBIfam" id="TIGR00592">
    <property type="entry name" value="pol2"/>
    <property type="match status" value="1"/>
</dbReference>
<dbReference type="SUPFAM" id="SSF56672">
    <property type="entry name" value="DNA/RNA polymerases"/>
    <property type="match status" value="1"/>
</dbReference>
<evidence type="ECO:0000256" key="4">
    <source>
        <dbReference type="ARBA" id="ARBA00022695"/>
    </source>
</evidence>
<evidence type="ECO:0000259" key="13">
    <source>
        <dbReference type="Pfam" id="PF00136"/>
    </source>
</evidence>
<evidence type="ECO:0000256" key="12">
    <source>
        <dbReference type="RuleBase" id="RU000442"/>
    </source>
</evidence>
<evidence type="ECO:0000256" key="9">
    <source>
        <dbReference type="ARBA" id="ARBA00022932"/>
    </source>
</evidence>
<dbReference type="Gene3D" id="6.10.10.100">
    <property type="match status" value="1"/>
</dbReference>
<evidence type="ECO:0000256" key="6">
    <source>
        <dbReference type="ARBA" id="ARBA00022723"/>
    </source>
</evidence>
<dbReference type="InterPro" id="IPR017964">
    <property type="entry name" value="DNA-dir_DNA_pol_B_CS"/>
</dbReference>
<comment type="catalytic activity">
    <reaction evidence="12">
        <text>DNA(n) + a 2'-deoxyribonucleoside 5'-triphosphate = DNA(n+1) + diphosphate</text>
        <dbReference type="Rhea" id="RHEA:22508"/>
        <dbReference type="Rhea" id="RHEA-COMP:17339"/>
        <dbReference type="Rhea" id="RHEA-COMP:17340"/>
        <dbReference type="ChEBI" id="CHEBI:33019"/>
        <dbReference type="ChEBI" id="CHEBI:61560"/>
        <dbReference type="ChEBI" id="CHEBI:173112"/>
        <dbReference type="EC" id="2.7.7.7"/>
    </reaction>
</comment>
<keyword evidence="6" id="KW-0479">Metal-binding</keyword>
<dbReference type="GO" id="GO:0005658">
    <property type="term" value="C:alpha DNA polymerase:primase complex"/>
    <property type="evidence" value="ECO:0007669"/>
    <property type="project" value="TreeGrafter"/>
</dbReference>
<dbReference type="Pfam" id="PF03104">
    <property type="entry name" value="DNA_pol_B_exo1"/>
    <property type="match status" value="1"/>
</dbReference>
<name>A0A1Y2DAD8_9FUNG</name>
<proteinExistence type="inferred from homology"/>
<feature type="domain" description="Zinc finger DNA-directed DNA polymerase family B alpha" evidence="15">
    <location>
        <begin position="975"/>
        <end position="1139"/>
    </location>
</feature>
<dbReference type="PRINTS" id="PR00106">
    <property type="entry name" value="DNAPOLB"/>
</dbReference>
<comment type="caution">
    <text evidence="16">The sequence shown here is derived from an EMBL/GenBank/DDBJ whole genome shotgun (WGS) entry which is preliminary data.</text>
</comment>
<evidence type="ECO:0000313" key="17">
    <source>
        <dbReference type="Proteomes" id="UP000193920"/>
    </source>
</evidence>
<gene>
    <name evidence="16" type="ORF">LY90DRAFT_455150</name>
</gene>
<dbReference type="Proteomes" id="UP000193920">
    <property type="component" value="Unassembled WGS sequence"/>
</dbReference>
<dbReference type="Gene3D" id="3.30.70.2820">
    <property type="match status" value="1"/>
</dbReference>
<evidence type="ECO:0000256" key="2">
    <source>
        <dbReference type="ARBA" id="ARBA00005755"/>
    </source>
</evidence>
<dbReference type="EC" id="2.7.7.7" evidence="12"/>
<dbReference type="GO" id="GO:0003697">
    <property type="term" value="F:single-stranded DNA binding"/>
    <property type="evidence" value="ECO:0007669"/>
    <property type="project" value="TreeGrafter"/>
</dbReference>
<evidence type="ECO:0000256" key="11">
    <source>
        <dbReference type="ARBA" id="ARBA00023242"/>
    </source>
</evidence>
<keyword evidence="17" id="KW-1185">Reference proteome</keyword>
<evidence type="ECO:0000313" key="16">
    <source>
        <dbReference type="EMBL" id="ORY56232.1"/>
    </source>
</evidence>
<dbReference type="GO" id="GO:0003688">
    <property type="term" value="F:DNA replication origin binding"/>
    <property type="evidence" value="ECO:0007669"/>
    <property type="project" value="TreeGrafter"/>
</dbReference>
<keyword evidence="8" id="KW-0862">Zinc</keyword>
<evidence type="ECO:0000256" key="1">
    <source>
        <dbReference type="ARBA" id="ARBA00004123"/>
    </source>
</evidence>
<dbReference type="Pfam" id="PF00136">
    <property type="entry name" value="DNA_pol_B"/>
    <property type="match status" value="1"/>
</dbReference>
<dbReference type="OrthoDB" id="6755010at2759"/>
<organism evidence="16 17">
    <name type="scientific">Neocallimastix californiae</name>
    <dbReference type="NCBI Taxonomy" id="1754190"/>
    <lineage>
        <taxon>Eukaryota</taxon>
        <taxon>Fungi</taxon>
        <taxon>Fungi incertae sedis</taxon>
        <taxon>Chytridiomycota</taxon>
        <taxon>Chytridiomycota incertae sedis</taxon>
        <taxon>Neocallimastigomycetes</taxon>
        <taxon>Neocallimastigales</taxon>
        <taxon>Neocallimastigaceae</taxon>
        <taxon>Neocallimastix</taxon>
    </lineage>
</organism>
<accession>A0A1Y2DAD8</accession>
<comment type="subcellular location">
    <subcellularLocation>
        <location evidence="1">Nucleus</location>
    </subcellularLocation>
</comment>
<dbReference type="PROSITE" id="PS00116">
    <property type="entry name" value="DNA_POLYMERASE_B"/>
    <property type="match status" value="1"/>
</dbReference>
<evidence type="ECO:0000256" key="10">
    <source>
        <dbReference type="ARBA" id="ARBA00023125"/>
    </source>
</evidence>
<dbReference type="Gene3D" id="2.40.50.730">
    <property type="match status" value="1"/>
</dbReference>
<dbReference type="Gene3D" id="3.90.1600.10">
    <property type="entry name" value="Palm domain of DNA polymerase"/>
    <property type="match status" value="1"/>
</dbReference>
<dbReference type="InterPro" id="IPR042087">
    <property type="entry name" value="DNA_pol_B_thumb"/>
</dbReference>
<dbReference type="InterPro" id="IPR012337">
    <property type="entry name" value="RNaseH-like_sf"/>
</dbReference>
<dbReference type="Gene3D" id="3.30.420.10">
    <property type="entry name" value="Ribonuclease H-like superfamily/Ribonuclease H"/>
    <property type="match status" value="1"/>
</dbReference>
<dbReference type="GO" id="GO:0003887">
    <property type="term" value="F:DNA-directed DNA polymerase activity"/>
    <property type="evidence" value="ECO:0007669"/>
    <property type="project" value="UniProtKB-KW"/>
</dbReference>
<dbReference type="Gene3D" id="1.10.3200.20">
    <property type="entry name" value="DNA Polymerase alpha, zinc finger"/>
    <property type="match status" value="1"/>
</dbReference>
<protein>
    <recommendedName>
        <fullName evidence="12">DNA polymerase</fullName>
        <ecNumber evidence="12">2.7.7.7</ecNumber>
    </recommendedName>
</protein>
<evidence type="ECO:0000256" key="8">
    <source>
        <dbReference type="ARBA" id="ARBA00022833"/>
    </source>
</evidence>
<dbReference type="Gene3D" id="1.10.132.60">
    <property type="entry name" value="DNA polymerase family B, C-terminal domain"/>
    <property type="match status" value="1"/>
</dbReference>
<dbReference type="InterPro" id="IPR006172">
    <property type="entry name" value="DNA-dir_DNA_pol_B"/>
</dbReference>